<evidence type="ECO:0000313" key="6">
    <source>
        <dbReference type="EnsemblMetazoa" id="XP_024083253.1"/>
    </source>
</evidence>
<evidence type="ECO:0000256" key="3">
    <source>
        <dbReference type="ARBA" id="ARBA00022989"/>
    </source>
</evidence>
<keyword evidence="3 5" id="KW-1133">Transmembrane helix</keyword>
<keyword evidence="4 5" id="KW-0472">Membrane</keyword>
<evidence type="ECO:0000256" key="2">
    <source>
        <dbReference type="ARBA" id="ARBA00022692"/>
    </source>
</evidence>
<dbReference type="KEGG" id="clec:112127093"/>
<dbReference type="OrthoDB" id="2985014at2759"/>
<accession>A0A8I6SU02</accession>
<organism evidence="6 7">
    <name type="scientific">Cimex lectularius</name>
    <name type="common">Bed bug</name>
    <name type="synonym">Acanthia lectularia</name>
    <dbReference type="NCBI Taxonomy" id="79782"/>
    <lineage>
        <taxon>Eukaryota</taxon>
        <taxon>Metazoa</taxon>
        <taxon>Ecdysozoa</taxon>
        <taxon>Arthropoda</taxon>
        <taxon>Hexapoda</taxon>
        <taxon>Insecta</taxon>
        <taxon>Pterygota</taxon>
        <taxon>Neoptera</taxon>
        <taxon>Paraneoptera</taxon>
        <taxon>Hemiptera</taxon>
        <taxon>Heteroptera</taxon>
        <taxon>Panheteroptera</taxon>
        <taxon>Cimicomorpha</taxon>
        <taxon>Cimicidae</taxon>
        <taxon>Cimex</taxon>
    </lineage>
</organism>
<feature type="transmembrane region" description="Helical" evidence="5">
    <location>
        <begin position="32"/>
        <end position="51"/>
    </location>
</feature>
<dbReference type="AlphaFoldDB" id="A0A8I6SU02"/>
<comment type="subcellular location">
    <subcellularLocation>
        <location evidence="1">Membrane</location>
        <topology evidence="1">Multi-pass membrane protein</topology>
    </subcellularLocation>
</comment>
<dbReference type="PANTHER" id="PTHR11662:SF399">
    <property type="entry name" value="FI19708P1-RELATED"/>
    <property type="match status" value="1"/>
</dbReference>
<keyword evidence="7" id="KW-1185">Reference proteome</keyword>
<dbReference type="GO" id="GO:0016020">
    <property type="term" value="C:membrane"/>
    <property type="evidence" value="ECO:0007669"/>
    <property type="project" value="UniProtKB-SubCell"/>
</dbReference>
<evidence type="ECO:0000256" key="4">
    <source>
        <dbReference type="ARBA" id="ARBA00023136"/>
    </source>
</evidence>
<evidence type="ECO:0000313" key="7">
    <source>
        <dbReference type="Proteomes" id="UP000494040"/>
    </source>
</evidence>
<name>A0A8I6SU02_CIMLE</name>
<dbReference type="PANTHER" id="PTHR11662">
    <property type="entry name" value="SOLUTE CARRIER FAMILY 17"/>
    <property type="match status" value="1"/>
</dbReference>
<evidence type="ECO:0000256" key="1">
    <source>
        <dbReference type="ARBA" id="ARBA00004141"/>
    </source>
</evidence>
<feature type="transmembrane region" description="Helical" evidence="5">
    <location>
        <begin position="71"/>
        <end position="89"/>
    </location>
</feature>
<dbReference type="InterPro" id="IPR036259">
    <property type="entry name" value="MFS_trans_sf"/>
</dbReference>
<sequence length="145" mass="16187">MQVDDTVAAVGLWGSSICLFFICYIQSAGSGLIFYNLMFFTTAFNNVGAWLTHFDLAPNFSGFLIGFSKTIGNIPVLLGRMFMTSVLMIDMQEKDWCLYYFFAGVSLLVGNFMYIVLANDELQKFNKIISLDNGDDSTTKLTSTN</sequence>
<dbReference type="SUPFAM" id="SSF103473">
    <property type="entry name" value="MFS general substrate transporter"/>
    <property type="match status" value="1"/>
</dbReference>
<dbReference type="InterPro" id="IPR050382">
    <property type="entry name" value="MFS_Na/Anion_cotransporter"/>
</dbReference>
<dbReference type="EnsemblMetazoa" id="XM_024227485.1">
    <property type="protein sequence ID" value="XP_024083253.1"/>
    <property type="gene ID" value="LOC112127093"/>
</dbReference>
<dbReference type="GeneID" id="112127093"/>
<feature type="transmembrane region" description="Helical" evidence="5">
    <location>
        <begin position="96"/>
        <end position="117"/>
    </location>
</feature>
<dbReference type="RefSeq" id="XP_024083253.1">
    <property type="nucleotide sequence ID" value="XM_024227485.1"/>
</dbReference>
<protein>
    <submittedName>
        <fullName evidence="6">Uncharacterized protein</fullName>
    </submittedName>
</protein>
<evidence type="ECO:0000256" key="5">
    <source>
        <dbReference type="SAM" id="Phobius"/>
    </source>
</evidence>
<reference evidence="6" key="1">
    <citation type="submission" date="2022-01" db="UniProtKB">
        <authorList>
            <consortium name="EnsemblMetazoa"/>
        </authorList>
    </citation>
    <scope>IDENTIFICATION</scope>
</reference>
<feature type="transmembrane region" description="Helical" evidence="5">
    <location>
        <begin position="6"/>
        <end position="25"/>
    </location>
</feature>
<dbReference type="Proteomes" id="UP000494040">
    <property type="component" value="Unassembled WGS sequence"/>
</dbReference>
<keyword evidence="2 5" id="KW-0812">Transmembrane</keyword>
<proteinExistence type="predicted"/>